<evidence type="ECO:0000313" key="2">
    <source>
        <dbReference type="Proteomes" id="UP001630127"/>
    </source>
</evidence>
<evidence type="ECO:0000313" key="1">
    <source>
        <dbReference type="EMBL" id="KAL3519209.1"/>
    </source>
</evidence>
<keyword evidence="2" id="KW-1185">Reference proteome</keyword>
<sequence>MIYALAGLPLEYESFVMTVTANNALHLFADLRNKLLQQEQRLRQLQLPSATSTTCFVSVFTNSNRGRDQGSRGQELLFSCLQSVSLLCIPLLLAMQV</sequence>
<dbReference type="Proteomes" id="UP001630127">
    <property type="component" value="Unassembled WGS sequence"/>
</dbReference>
<gene>
    <name evidence="1" type="ORF">ACH5RR_021798</name>
</gene>
<comment type="caution">
    <text evidence="1">The sequence shown here is derived from an EMBL/GenBank/DDBJ whole genome shotgun (WGS) entry which is preliminary data.</text>
</comment>
<organism evidence="1 2">
    <name type="scientific">Cinchona calisaya</name>
    <dbReference type="NCBI Taxonomy" id="153742"/>
    <lineage>
        <taxon>Eukaryota</taxon>
        <taxon>Viridiplantae</taxon>
        <taxon>Streptophyta</taxon>
        <taxon>Embryophyta</taxon>
        <taxon>Tracheophyta</taxon>
        <taxon>Spermatophyta</taxon>
        <taxon>Magnoliopsida</taxon>
        <taxon>eudicotyledons</taxon>
        <taxon>Gunneridae</taxon>
        <taxon>Pentapetalae</taxon>
        <taxon>asterids</taxon>
        <taxon>lamiids</taxon>
        <taxon>Gentianales</taxon>
        <taxon>Rubiaceae</taxon>
        <taxon>Cinchonoideae</taxon>
        <taxon>Cinchoneae</taxon>
        <taxon>Cinchona</taxon>
    </lineage>
</organism>
<accession>A0ABD2ZIB7</accession>
<reference evidence="1 2" key="1">
    <citation type="submission" date="2024-11" db="EMBL/GenBank/DDBJ databases">
        <title>A near-complete genome assembly of Cinchona calisaya.</title>
        <authorList>
            <person name="Lian D.C."/>
            <person name="Zhao X.W."/>
            <person name="Wei L."/>
        </authorList>
    </citation>
    <scope>NUCLEOTIDE SEQUENCE [LARGE SCALE GENOMIC DNA]</scope>
    <source>
        <tissue evidence="1">Nenye</tissue>
    </source>
</reference>
<dbReference type="AlphaFoldDB" id="A0ABD2ZIB7"/>
<dbReference type="EMBL" id="JBJUIK010000009">
    <property type="protein sequence ID" value="KAL3519209.1"/>
    <property type="molecule type" value="Genomic_DNA"/>
</dbReference>
<protein>
    <submittedName>
        <fullName evidence="1">Uncharacterized protein</fullName>
    </submittedName>
</protein>
<name>A0ABD2ZIB7_9GENT</name>
<proteinExistence type="predicted"/>